<dbReference type="InterPro" id="IPR051156">
    <property type="entry name" value="Mito/Outer_Membr_Metalloprot"/>
</dbReference>
<keyword evidence="4 8" id="KW-0378">Hydrolase</keyword>
<dbReference type="EC" id="3.4.-.-" evidence="8"/>
<dbReference type="GO" id="GO:0051603">
    <property type="term" value="P:proteolysis involved in protein catabolic process"/>
    <property type="evidence" value="ECO:0007669"/>
    <property type="project" value="TreeGrafter"/>
</dbReference>
<evidence type="ECO:0000313" key="8">
    <source>
        <dbReference type="EMBL" id="MPM69761.1"/>
    </source>
</evidence>
<evidence type="ECO:0000256" key="6">
    <source>
        <dbReference type="ARBA" id="ARBA00023049"/>
    </source>
</evidence>
<evidence type="ECO:0000256" key="1">
    <source>
        <dbReference type="ARBA" id="ARBA00001947"/>
    </source>
</evidence>
<protein>
    <submittedName>
        <fullName evidence="8">Beta-barrel assembly-enhancing protease</fullName>
        <ecNumber evidence="8">3.4.-.-</ecNumber>
    </submittedName>
</protein>
<evidence type="ECO:0000256" key="3">
    <source>
        <dbReference type="ARBA" id="ARBA00022723"/>
    </source>
</evidence>
<dbReference type="AlphaFoldDB" id="A0A645BYN3"/>
<evidence type="ECO:0000259" key="7">
    <source>
        <dbReference type="Pfam" id="PF01435"/>
    </source>
</evidence>
<feature type="domain" description="Peptidase M48" evidence="7">
    <location>
        <begin position="70"/>
        <end position="243"/>
    </location>
</feature>
<keyword evidence="3" id="KW-0479">Metal-binding</keyword>
<comment type="caution">
    <text evidence="8">The sequence shown here is derived from an EMBL/GenBank/DDBJ whole genome shotgun (WGS) entry which is preliminary data.</text>
</comment>
<accession>A0A645BYN3</accession>
<dbReference type="CDD" id="cd07331">
    <property type="entry name" value="M48C_Oma1_like"/>
    <property type="match status" value="1"/>
</dbReference>
<dbReference type="EMBL" id="VSSQ01023060">
    <property type="protein sequence ID" value="MPM69761.1"/>
    <property type="molecule type" value="Genomic_DNA"/>
</dbReference>
<sequence length="266" mass="28773">MNRFRTAWLMGAIAFSAAWCGVGCRAVPVSDRYQLLLTGSDYENTVGAEAYAEYKKKLKVSGDKKYTAALDRVGPALKAVAPANDFQWEFLVFEDNTANAFCLPGGKVGVYSGLFRYIANDAELACVVAHEIAHAIARHSGERMSWDALRSLGTTAVEATIDEPWVASAYGVGTQFGVMLPFSRANESEADYIGLIMMAQAGYDPHAAITFWKKFGDAGADSKIAGWLSTHPGGAARIADLEKDMPKAEACYRKVARPRGLGVKLQ</sequence>
<evidence type="ECO:0000256" key="5">
    <source>
        <dbReference type="ARBA" id="ARBA00022833"/>
    </source>
</evidence>
<evidence type="ECO:0000256" key="4">
    <source>
        <dbReference type="ARBA" id="ARBA00022801"/>
    </source>
</evidence>
<keyword evidence="2 8" id="KW-0645">Protease</keyword>
<keyword evidence="5" id="KW-0862">Zinc</keyword>
<dbReference type="InterPro" id="IPR001915">
    <property type="entry name" value="Peptidase_M48"/>
</dbReference>
<comment type="cofactor">
    <cofactor evidence="1">
        <name>Zn(2+)</name>
        <dbReference type="ChEBI" id="CHEBI:29105"/>
    </cofactor>
</comment>
<dbReference type="Pfam" id="PF01435">
    <property type="entry name" value="Peptidase_M48"/>
    <property type="match status" value="1"/>
</dbReference>
<proteinExistence type="predicted"/>
<organism evidence="8">
    <name type="scientific">bioreactor metagenome</name>
    <dbReference type="NCBI Taxonomy" id="1076179"/>
    <lineage>
        <taxon>unclassified sequences</taxon>
        <taxon>metagenomes</taxon>
        <taxon>ecological metagenomes</taxon>
    </lineage>
</organism>
<dbReference type="GO" id="GO:0016020">
    <property type="term" value="C:membrane"/>
    <property type="evidence" value="ECO:0007669"/>
    <property type="project" value="TreeGrafter"/>
</dbReference>
<dbReference type="GO" id="GO:0004222">
    <property type="term" value="F:metalloendopeptidase activity"/>
    <property type="evidence" value="ECO:0007669"/>
    <property type="project" value="InterPro"/>
</dbReference>
<dbReference type="Gene3D" id="3.30.2010.10">
    <property type="entry name" value="Metalloproteases ('zincins'), catalytic domain"/>
    <property type="match status" value="1"/>
</dbReference>
<evidence type="ECO:0000256" key="2">
    <source>
        <dbReference type="ARBA" id="ARBA00022670"/>
    </source>
</evidence>
<reference evidence="8" key="1">
    <citation type="submission" date="2019-08" db="EMBL/GenBank/DDBJ databases">
        <authorList>
            <person name="Kucharzyk K."/>
            <person name="Murdoch R.W."/>
            <person name="Higgins S."/>
            <person name="Loffler F."/>
        </authorList>
    </citation>
    <scope>NUCLEOTIDE SEQUENCE</scope>
</reference>
<dbReference type="PANTHER" id="PTHR22726">
    <property type="entry name" value="METALLOENDOPEPTIDASE OMA1"/>
    <property type="match status" value="1"/>
</dbReference>
<gene>
    <name evidence="8" type="primary">bepA_57</name>
    <name evidence="8" type="ORF">SDC9_116709</name>
</gene>
<keyword evidence="6" id="KW-0482">Metalloprotease</keyword>
<name>A0A645BYN3_9ZZZZ</name>
<dbReference type="PANTHER" id="PTHR22726:SF24">
    <property type="entry name" value="M48 FAMILY METALLOPEPTIDASE"/>
    <property type="match status" value="1"/>
</dbReference>
<dbReference type="GO" id="GO:0046872">
    <property type="term" value="F:metal ion binding"/>
    <property type="evidence" value="ECO:0007669"/>
    <property type="project" value="UniProtKB-KW"/>
</dbReference>